<dbReference type="InterPro" id="IPR053305">
    <property type="entry name" value="Folate-binding_rcpt-like"/>
</dbReference>
<evidence type="ECO:0000259" key="5">
    <source>
        <dbReference type="Pfam" id="PF03024"/>
    </source>
</evidence>
<evidence type="ECO:0000256" key="1">
    <source>
        <dbReference type="ARBA" id="ARBA00022729"/>
    </source>
</evidence>
<accession>A0A0G4E8A7</accession>
<dbReference type="Pfam" id="PF03024">
    <property type="entry name" value="Folate_rec"/>
    <property type="match status" value="1"/>
</dbReference>
<protein>
    <recommendedName>
        <fullName evidence="5">Folate receptor-like domain-containing protein</fullName>
    </recommendedName>
</protein>
<feature type="region of interest" description="Disordered" evidence="3">
    <location>
        <begin position="318"/>
        <end position="359"/>
    </location>
</feature>
<dbReference type="InterPro" id="IPR018143">
    <property type="entry name" value="Folate_rcpt-like"/>
</dbReference>
<keyword evidence="4" id="KW-0472">Membrane</keyword>
<evidence type="ECO:0000313" key="7">
    <source>
        <dbReference type="Proteomes" id="UP000041254"/>
    </source>
</evidence>
<feature type="domain" description="Folate receptor-like" evidence="5">
    <location>
        <begin position="64"/>
        <end position="198"/>
    </location>
</feature>
<gene>
    <name evidence="6" type="ORF">Vbra_10780</name>
</gene>
<keyword evidence="4" id="KW-0812">Transmembrane</keyword>
<sequence>MALPIVIGSSLMAADGRGSFLLCLHGTLQAALAVMLWTLSTGAQAAPNGKDTRLCSKSMDFALDVPRDRRGLLSFCPEHEARTCCQRIHTDRILSKLVAAFGDEGTASDLCKDATSRVWCAVCDGDVGTEVKTRNRVPLLCASLCDEWYTSCRDDYFSPAPSGSAEKLMPCGPHHSVCSPLQEITSTSDDFCRLSGFEVHSSRVRDEDSILAALHEGSDSPAAGDATSVPCFDGTPAAMTKGYAKKPVGDETVRMKKPKRSAWRYLYDKVYRPLSDLPMHWVAFTVLLLLWLMGRNWREIRQHIESALQPLLRRKDADETEWEADPSGHVWPQSGGYRLGGDEDRGPRERAVLGAREGE</sequence>
<dbReference type="STRING" id="1169540.A0A0G4E8A7"/>
<feature type="compositionally biased region" description="Basic and acidic residues" evidence="3">
    <location>
        <begin position="340"/>
        <end position="359"/>
    </location>
</feature>
<evidence type="ECO:0000313" key="6">
    <source>
        <dbReference type="EMBL" id="CEL91620.1"/>
    </source>
</evidence>
<reference evidence="6 7" key="1">
    <citation type="submission" date="2014-11" db="EMBL/GenBank/DDBJ databases">
        <authorList>
            <person name="Zhu J."/>
            <person name="Qi W."/>
            <person name="Song R."/>
        </authorList>
    </citation>
    <scope>NUCLEOTIDE SEQUENCE [LARGE SCALE GENOMIC DNA]</scope>
</reference>
<dbReference type="EMBL" id="CDMY01000007">
    <property type="protein sequence ID" value="CEL91620.1"/>
    <property type="molecule type" value="Genomic_DNA"/>
</dbReference>
<dbReference type="Proteomes" id="UP000041254">
    <property type="component" value="Unassembled WGS sequence"/>
</dbReference>
<name>A0A0G4E8A7_VITBC</name>
<keyword evidence="2" id="KW-1015">Disulfide bond</keyword>
<keyword evidence="4" id="KW-1133">Transmembrane helix</keyword>
<evidence type="ECO:0000256" key="3">
    <source>
        <dbReference type="SAM" id="MobiDB-lite"/>
    </source>
</evidence>
<evidence type="ECO:0000256" key="2">
    <source>
        <dbReference type="ARBA" id="ARBA00023157"/>
    </source>
</evidence>
<dbReference type="PANTHER" id="PTHR37390:SF1">
    <property type="entry name" value="FOLATE-BINDING PROTEIN 1"/>
    <property type="match status" value="1"/>
</dbReference>
<keyword evidence="7" id="KW-1185">Reference proteome</keyword>
<keyword evidence="1" id="KW-0732">Signal</keyword>
<dbReference type="VEuPathDB" id="CryptoDB:Vbra_10780"/>
<organism evidence="6 7">
    <name type="scientific">Vitrella brassicaformis (strain CCMP3155)</name>
    <dbReference type="NCBI Taxonomy" id="1169540"/>
    <lineage>
        <taxon>Eukaryota</taxon>
        <taxon>Sar</taxon>
        <taxon>Alveolata</taxon>
        <taxon>Colpodellida</taxon>
        <taxon>Vitrellaceae</taxon>
        <taxon>Vitrella</taxon>
    </lineage>
</organism>
<proteinExistence type="predicted"/>
<dbReference type="InParanoid" id="A0A0G4E8A7"/>
<dbReference type="OrthoDB" id="342101at2759"/>
<feature type="transmembrane region" description="Helical" evidence="4">
    <location>
        <begin position="277"/>
        <end position="294"/>
    </location>
</feature>
<dbReference type="AlphaFoldDB" id="A0A0G4E8A7"/>
<dbReference type="PANTHER" id="PTHR37390">
    <property type="entry name" value="OS02G0592500 PROTEIN"/>
    <property type="match status" value="1"/>
</dbReference>
<evidence type="ECO:0000256" key="4">
    <source>
        <dbReference type="SAM" id="Phobius"/>
    </source>
</evidence>